<evidence type="ECO:0000256" key="8">
    <source>
        <dbReference type="HAMAP-Rule" id="MF_00277"/>
    </source>
</evidence>
<dbReference type="CDD" id="cd00077">
    <property type="entry name" value="HDc"/>
    <property type="match status" value="1"/>
</dbReference>
<dbReference type="HAMAP" id="MF_00277">
    <property type="entry name" value="PII_uridylyl_transf"/>
    <property type="match status" value="1"/>
</dbReference>
<dbReference type="EC" id="2.7.7.59" evidence="8"/>
<dbReference type="PANTHER" id="PTHR47320">
    <property type="entry name" value="BIFUNCTIONAL URIDYLYLTRANSFERASE/URIDYLYL-REMOVING ENZYME"/>
    <property type="match status" value="1"/>
</dbReference>
<dbReference type="InterPro" id="IPR045865">
    <property type="entry name" value="ACT-like_dom_sf"/>
</dbReference>
<dbReference type="InterPro" id="IPR002912">
    <property type="entry name" value="ACT_dom"/>
</dbReference>
<keyword evidence="5 8" id="KW-0460">Magnesium</keyword>
<dbReference type="EC" id="3.1.4.-" evidence="8"/>
<dbReference type="Gene3D" id="3.30.460.10">
    <property type="entry name" value="Beta Polymerase, domain 2"/>
    <property type="match status" value="1"/>
</dbReference>
<dbReference type="PROSITE" id="PS51671">
    <property type="entry name" value="ACT"/>
    <property type="match status" value="2"/>
</dbReference>
<evidence type="ECO:0000313" key="12">
    <source>
        <dbReference type="Proteomes" id="UP001321825"/>
    </source>
</evidence>
<dbReference type="NCBIfam" id="TIGR01693">
    <property type="entry name" value="UTase_glnD"/>
    <property type="match status" value="1"/>
</dbReference>
<evidence type="ECO:0000256" key="7">
    <source>
        <dbReference type="ARBA" id="ARBA00047968"/>
    </source>
</evidence>
<comment type="catalytic activity">
    <reaction evidence="8">
        <text>[protein-PII]-uridylyl-L-tyrosine + H2O = [protein-PII]-L-tyrosine + UMP + H(+)</text>
        <dbReference type="Rhea" id="RHEA:48600"/>
        <dbReference type="Rhea" id="RHEA-COMP:12147"/>
        <dbReference type="Rhea" id="RHEA-COMP:12148"/>
        <dbReference type="ChEBI" id="CHEBI:15377"/>
        <dbReference type="ChEBI" id="CHEBI:15378"/>
        <dbReference type="ChEBI" id="CHEBI:46858"/>
        <dbReference type="ChEBI" id="CHEBI:57865"/>
        <dbReference type="ChEBI" id="CHEBI:90602"/>
    </reaction>
</comment>
<dbReference type="RefSeq" id="WP_317705895.1">
    <property type="nucleotide sequence ID" value="NZ_AP024714.1"/>
</dbReference>
<keyword evidence="12" id="KW-1185">Reference proteome</keyword>
<keyword evidence="1 8" id="KW-0808">Transferase</keyword>
<dbReference type="GO" id="GO:0008081">
    <property type="term" value="F:phosphoric diester hydrolase activity"/>
    <property type="evidence" value="ECO:0007669"/>
    <property type="project" value="UniProtKB-UniRule"/>
</dbReference>
<evidence type="ECO:0000256" key="4">
    <source>
        <dbReference type="ARBA" id="ARBA00022801"/>
    </source>
</evidence>
<feature type="region of interest" description="Uridylyltransferase" evidence="8">
    <location>
        <begin position="1"/>
        <end position="319"/>
    </location>
</feature>
<dbReference type="SUPFAM" id="SSF81301">
    <property type="entry name" value="Nucleotidyltransferase"/>
    <property type="match status" value="1"/>
</dbReference>
<dbReference type="AlphaFoldDB" id="A0AAU9BXH7"/>
<dbReference type="SUPFAM" id="SSF81593">
    <property type="entry name" value="Nucleotidyltransferase substrate binding subunit/domain"/>
    <property type="match status" value="1"/>
</dbReference>
<dbReference type="PIRSF" id="PIRSF006288">
    <property type="entry name" value="PII_uridyltransf"/>
    <property type="match status" value="1"/>
</dbReference>
<dbReference type="Gene3D" id="1.10.3090.10">
    <property type="entry name" value="cca-adding enzyme, domain 2"/>
    <property type="match status" value="1"/>
</dbReference>
<dbReference type="InterPro" id="IPR006674">
    <property type="entry name" value="HD_domain"/>
</dbReference>
<dbReference type="SUPFAM" id="SSF55021">
    <property type="entry name" value="ACT-like"/>
    <property type="match status" value="2"/>
</dbReference>
<feature type="domain" description="ACT" evidence="9">
    <location>
        <begin position="679"/>
        <end position="765"/>
    </location>
</feature>
<keyword evidence="2 8" id="KW-0548">Nucleotidyltransferase</keyword>
<dbReference type="Pfam" id="PF01842">
    <property type="entry name" value="ACT"/>
    <property type="match status" value="1"/>
</dbReference>
<proteinExistence type="inferred from homology"/>
<dbReference type="Pfam" id="PF01966">
    <property type="entry name" value="HD"/>
    <property type="match status" value="1"/>
</dbReference>
<dbReference type="Pfam" id="PF01909">
    <property type="entry name" value="NTP_transf_2"/>
    <property type="match status" value="1"/>
</dbReference>
<keyword evidence="4 8" id="KW-0378">Hydrolase</keyword>
<comment type="catalytic activity">
    <reaction evidence="7">
        <text>guanosine 3',5'-bis(diphosphate) + H2O = GDP + diphosphate + H(+)</text>
        <dbReference type="Rhea" id="RHEA:14253"/>
        <dbReference type="ChEBI" id="CHEBI:15377"/>
        <dbReference type="ChEBI" id="CHEBI:15378"/>
        <dbReference type="ChEBI" id="CHEBI:33019"/>
        <dbReference type="ChEBI" id="CHEBI:58189"/>
        <dbReference type="ChEBI" id="CHEBI:77828"/>
        <dbReference type="EC" id="3.1.7.2"/>
    </reaction>
</comment>
<dbReference type="CDD" id="cd05401">
    <property type="entry name" value="NT_GlnE_GlnD_like"/>
    <property type="match status" value="1"/>
</dbReference>
<evidence type="ECO:0000259" key="9">
    <source>
        <dbReference type="PROSITE" id="PS51671"/>
    </source>
</evidence>
<comment type="function">
    <text evidence="8">Modifies, by uridylylation and deuridylylation, the PII regulatory proteins (GlnB and homologs), in response to the nitrogen status of the cell that GlnD senses through the glutamine level. Under low glutamine levels, catalyzes the conversion of the PII proteins and UTP to PII-UMP and PPi, while under higher glutamine levels, GlnD hydrolyzes PII-UMP to PII and UMP (deuridylylation). Thus, controls uridylylation state and activity of the PII proteins, and plays an important role in the regulation of nitrogen metabolism.</text>
</comment>
<evidence type="ECO:0000256" key="6">
    <source>
        <dbReference type="ARBA" id="ARBA00023268"/>
    </source>
</evidence>
<dbReference type="FunFam" id="1.10.3090.10:FF:000005">
    <property type="entry name" value="Bifunctional uridylyltransferase/uridylyl-removing enzyme"/>
    <property type="match status" value="1"/>
</dbReference>
<feature type="region of interest" description="Uridylyl-removing" evidence="8">
    <location>
        <begin position="320"/>
        <end position="678"/>
    </location>
</feature>
<comment type="cofactor">
    <cofactor evidence="8">
        <name>Mg(2+)</name>
        <dbReference type="ChEBI" id="CHEBI:18420"/>
    </cofactor>
</comment>
<keyword evidence="3" id="KW-0677">Repeat</keyword>
<dbReference type="GO" id="GO:0008893">
    <property type="term" value="F:guanosine-3',5'-bis(diphosphate) 3'-diphosphatase activity"/>
    <property type="evidence" value="ECO:0007669"/>
    <property type="project" value="UniProtKB-EC"/>
</dbReference>
<gene>
    <name evidence="8" type="primary">glnD</name>
    <name evidence="11" type="ORF">MIT9_P0528</name>
</gene>
<dbReference type="KEGG" id="mcau:MIT9_P0528"/>
<dbReference type="InterPro" id="IPR002934">
    <property type="entry name" value="Polymerase_NTP_transf_dom"/>
</dbReference>
<dbReference type="PANTHER" id="PTHR47320:SF1">
    <property type="entry name" value="BIFUNCTIONAL URIDYLYLTRANSFERASE_URIDYLYL-REMOVING ENZYME"/>
    <property type="match status" value="1"/>
</dbReference>
<dbReference type="EMBL" id="AP024714">
    <property type="protein sequence ID" value="BCX80950.1"/>
    <property type="molecule type" value="Genomic_DNA"/>
</dbReference>
<feature type="domain" description="HD" evidence="10">
    <location>
        <begin position="438"/>
        <end position="560"/>
    </location>
</feature>
<evidence type="ECO:0000256" key="1">
    <source>
        <dbReference type="ARBA" id="ARBA00022679"/>
    </source>
</evidence>
<dbReference type="GO" id="GO:0006808">
    <property type="term" value="P:regulation of nitrogen utilization"/>
    <property type="evidence" value="ECO:0007669"/>
    <property type="project" value="UniProtKB-UniRule"/>
</dbReference>
<dbReference type="GO" id="GO:0008773">
    <property type="term" value="F:[protein-PII] uridylyltransferase activity"/>
    <property type="evidence" value="ECO:0007669"/>
    <property type="project" value="UniProtKB-UniRule"/>
</dbReference>
<dbReference type="InterPro" id="IPR003607">
    <property type="entry name" value="HD/PDEase_dom"/>
</dbReference>
<comment type="catalytic activity">
    <reaction evidence="8">
        <text>[protein-PII]-L-tyrosine + UTP = [protein-PII]-uridylyl-L-tyrosine + diphosphate</text>
        <dbReference type="Rhea" id="RHEA:13673"/>
        <dbReference type="Rhea" id="RHEA-COMP:12147"/>
        <dbReference type="Rhea" id="RHEA-COMP:12148"/>
        <dbReference type="ChEBI" id="CHEBI:33019"/>
        <dbReference type="ChEBI" id="CHEBI:46398"/>
        <dbReference type="ChEBI" id="CHEBI:46858"/>
        <dbReference type="ChEBI" id="CHEBI:90602"/>
        <dbReference type="EC" id="2.7.7.59"/>
    </reaction>
</comment>
<comment type="activity regulation">
    <text evidence="8">Uridylyltransferase (UTase) activity is inhibited by glutamine, while glutamine activates uridylyl-removing (UR) activity.</text>
</comment>
<dbReference type="CDD" id="cd04900">
    <property type="entry name" value="ACT_UUR-like_1"/>
    <property type="match status" value="1"/>
</dbReference>
<comment type="domain">
    <text evidence="8">Has four distinct domains: an N-terminal nucleotidyltransferase (NT) domain responsible for UTase activity, a central HD domain that encodes UR activity, and two C-terminal ACT domains that seem to have a role in glutamine sensing.</text>
</comment>
<keyword evidence="6 8" id="KW-0511">Multifunctional enzyme</keyword>
<comment type="similarity">
    <text evidence="8">Belongs to the GlnD family.</text>
</comment>
<organism evidence="11 12">
    <name type="scientific">Methylomarinovum caldicuralii</name>
    <dbReference type="NCBI Taxonomy" id="438856"/>
    <lineage>
        <taxon>Bacteria</taxon>
        <taxon>Pseudomonadati</taxon>
        <taxon>Pseudomonadota</taxon>
        <taxon>Gammaproteobacteria</taxon>
        <taxon>Methylococcales</taxon>
        <taxon>Methylothermaceae</taxon>
        <taxon>Methylomarinovum</taxon>
    </lineage>
</organism>
<feature type="domain" description="ACT" evidence="9">
    <location>
        <begin position="787"/>
        <end position="858"/>
    </location>
</feature>
<dbReference type="SUPFAM" id="SSF109604">
    <property type="entry name" value="HD-domain/PDEase-like"/>
    <property type="match status" value="1"/>
</dbReference>
<dbReference type="Pfam" id="PF08335">
    <property type="entry name" value="GlnD_UR_UTase"/>
    <property type="match status" value="1"/>
</dbReference>
<dbReference type="CDD" id="cd04899">
    <property type="entry name" value="ACT_ACR-UUR-like_2"/>
    <property type="match status" value="1"/>
</dbReference>
<dbReference type="InterPro" id="IPR043519">
    <property type="entry name" value="NT_sf"/>
</dbReference>
<evidence type="ECO:0000256" key="3">
    <source>
        <dbReference type="ARBA" id="ARBA00022737"/>
    </source>
</evidence>
<evidence type="ECO:0000259" key="10">
    <source>
        <dbReference type="PROSITE" id="PS51831"/>
    </source>
</evidence>
<evidence type="ECO:0000256" key="2">
    <source>
        <dbReference type="ARBA" id="ARBA00022695"/>
    </source>
</evidence>
<name>A0AAU9BXH7_9GAMM</name>
<accession>A0AAU9BXH7</accession>
<evidence type="ECO:0000313" key="11">
    <source>
        <dbReference type="EMBL" id="BCX80950.1"/>
    </source>
</evidence>
<dbReference type="InterPro" id="IPR013546">
    <property type="entry name" value="PII_UdlTrfase/GS_AdlTrfase"/>
</dbReference>
<dbReference type="Gene3D" id="1.20.120.330">
    <property type="entry name" value="Nucleotidyltransferases domain 2"/>
    <property type="match status" value="1"/>
</dbReference>
<dbReference type="PROSITE" id="PS51831">
    <property type="entry name" value="HD"/>
    <property type="match status" value="1"/>
</dbReference>
<evidence type="ECO:0000256" key="5">
    <source>
        <dbReference type="ARBA" id="ARBA00022842"/>
    </source>
</evidence>
<dbReference type="Proteomes" id="UP001321825">
    <property type="component" value="Chromosome"/>
</dbReference>
<sequence length="858" mass="98428">MSAPAALKHTLQAFHDELARRFRAGAPIESLIHARADFIDALLRGCWRRHLGDHAATAALVAVGGYGRRELHPHSDIDLLVLVPEAPPPALAEKLGRLFTLLWDIGLKPGHSVRTVPQCLEAAAGDQTVVTNLMDARRLDGDPDLFAAMKAGIAPQRLWPSEDFFRAKLAEQQARYTKYHDTAYNLEPNIKEGPGGLRDIQTVAWVIKRHFDTATLRELVARGFLDEAEYAELQRDLHYLWQVRLALHLLAGRCEDRLLFDYQRDLARQFGHRGDGNAPVEAFMQDYFRTARSVQCLNEILLQRLSEALNPGFRTEAQILDDRFQVVNGYLEIRRPELFRQDPLALLEVFLQLQRHPELKGIRADTVRAIRRHLHLIDDRFRADPKACRLFLEIFRQPAGVTHQLRRMNRYGVLAAYLPEFARIVGKMQYDLFHSYTVDEHILFTVRNLRRLGLPRHRDEVPFAADIFPQLPRPEILYLAGLYHDMGKGQRGDHSVIGERLARDFCHRHGLDRHGTELVCWLVRHHLLMSVTAQRKDIQDPEVVAEFARRLGSEERLNHLYLLTVGDIRATNPTLWNSWRDSLLQELYLATRRVLRQGRQPLDAQARIDGCREAALKCLRQLGLDTEAVRPVWNRFSHDYFLRCHPDECVWHTVAIAATADDDLPLVMVRPHDHRGSTDVFVYMRDRDGIFAHTVALLDRLGLTILAARLDTTDDGYAVNSFRVLERDGTPITELAREQQIVQQLKRCLKTPTPHCFRITRRPGRQLRHFSLPVQIRFSEDAKGHTVMELVAADRPGLLAAVAKIFDEFGLRLHEARISTLGQRAEDVFHLTDRRNLPLTEDRRRQLAARLSTALGRG</sequence>
<protein>
    <recommendedName>
        <fullName evidence="8">Bifunctional uridylyltransferase/uridylyl-removing enzyme</fullName>
        <shortName evidence="8">UTase/UR</shortName>
    </recommendedName>
    <alternativeName>
        <fullName evidence="8">Bifunctional [protein-PII] modification enzyme</fullName>
    </alternativeName>
    <alternativeName>
        <fullName evidence="8">Bifunctional nitrogen sensor protein</fullName>
    </alternativeName>
    <domain>
        <recommendedName>
            <fullName evidence="8">[Protein-PII] uridylyltransferase</fullName>
            <shortName evidence="8">PII uridylyltransferase</shortName>
            <shortName evidence="8">UTase</shortName>
            <ecNumber evidence="8">2.7.7.59</ecNumber>
        </recommendedName>
    </domain>
    <domain>
        <recommendedName>
            <fullName evidence="8">[Protein-PII]-UMP uridylyl-removing enzyme</fullName>
            <shortName evidence="8">UR</shortName>
            <ecNumber evidence="8">3.1.4.-</ecNumber>
        </recommendedName>
    </domain>
</protein>
<dbReference type="Gene3D" id="3.30.70.260">
    <property type="match status" value="1"/>
</dbReference>
<dbReference type="InterPro" id="IPR010043">
    <property type="entry name" value="UTase/UR"/>
</dbReference>
<dbReference type="SMART" id="SM00471">
    <property type="entry name" value="HDc"/>
    <property type="match status" value="1"/>
</dbReference>
<reference evidence="12" key="1">
    <citation type="journal article" date="2024" name="Int. J. Syst. Evol. Microbiol.">
        <title>Methylomarinovum tepidoasis sp. nov., a moderately thermophilic methanotroph of the family Methylothermaceae isolated from a deep-sea hydrothermal field.</title>
        <authorList>
            <person name="Hirayama H."/>
            <person name="Takaki Y."/>
            <person name="Abe M."/>
            <person name="Miyazaki M."/>
            <person name="Uematsu K."/>
            <person name="Matsui Y."/>
            <person name="Takai K."/>
        </authorList>
    </citation>
    <scope>NUCLEOTIDE SEQUENCE [LARGE SCALE GENOMIC DNA]</scope>
    <source>
        <strain evidence="12">IT-9</strain>
    </source>
</reference>